<keyword evidence="1" id="KW-0812">Transmembrane</keyword>
<accession>A0A919QWT9</accession>
<dbReference type="Proteomes" id="UP000655287">
    <property type="component" value="Unassembled WGS sequence"/>
</dbReference>
<keyword evidence="1" id="KW-1133">Transmembrane helix</keyword>
<feature type="transmembrane region" description="Helical" evidence="1">
    <location>
        <begin position="58"/>
        <end position="82"/>
    </location>
</feature>
<evidence type="ECO:0008006" key="4">
    <source>
        <dbReference type="Google" id="ProtNLM"/>
    </source>
</evidence>
<reference evidence="2" key="1">
    <citation type="submission" date="2021-01" db="EMBL/GenBank/DDBJ databases">
        <title>Whole genome shotgun sequence of Sphaerisporangium rufum NBRC 109079.</title>
        <authorList>
            <person name="Komaki H."/>
            <person name="Tamura T."/>
        </authorList>
    </citation>
    <scope>NUCLEOTIDE SEQUENCE</scope>
    <source>
        <strain evidence="2">NBRC 109079</strain>
    </source>
</reference>
<organism evidence="2 3">
    <name type="scientific">Sphaerisporangium rufum</name>
    <dbReference type="NCBI Taxonomy" id="1381558"/>
    <lineage>
        <taxon>Bacteria</taxon>
        <taxon>Bacillati</taxon>
        <taxon>Actinomycetota</taxon>
        <taxon>Actinomycetes</taxon>
        <taxon>Streptosporangiales</taxon>
        <taxon>Streptosporangiaceae</taxon>
        <taxon>Sphaerisporangium</taxon>
    </lineage>
</organism>
<evidence type="ECO:0000256" key="1">
    <source>
        <dbReference type="SAM" id="Phobius"/>
    </source>
</evidence>
<evidence type="ECO:0000313" key="2">
    <source>
        <dbReference type="EMBL" id="GII75579.1"/>
    </source>
</evidence>
<proteinExistence type="predicted"/>
<protein>
    <recommendedName>
        <fullName evidence="4">DUF4190 domain-containing protein</fullName>
    </recommendedName>
</protein>
<evidence type="ECO:0000313" key="3">
    <source>
        <dbReference type="Proteomes" id="UP000655287"/>
    </source>
</evidence>
<keyword evidence="1" id="KW-0472">Membrane</keyword>
<feature type="transmembrane region" description="Helical" evidence="1">
    <location>
        <begin position="20"/>
        <end position="46"/>
    </location>
</feature>
<sequence>MLPSAETSAVEIGRRALLLSIGAIALTFMVPVLGLALGVFAAVACVRAWRAASGGRAPVFMPVAGLVTSALAILLAASVAWFQTYFDDELGVYTECMKGAGTTTSQQACVADLEHAMESRLPFVPEGGLRLPFAP</sequence>
<dbReference type="AlphaFoldDB" id="A0A919QWT9"/>
<comment type="caution">
    <text evidence="2">The sequence shown here is derived from an EMBL/GenBank/DDBJ whole genome shotgun (WGS) entry which is preliminary data.</text>
</comment>
<gene>
    <name evidence="2" type="ORF">Sru01_05610</name>
</gene>
<dbReference type="EMBL" id="BOOU01000007">
    <property type="protein sequence ID" value="GII75579.1"/>
    <property type="molecule type" value="Genomic_DNA"/>
</dbReference>
<name>A0A919QWT9_9ACTN</name>
<dbReference type="RefSeq" id="WP_203982231.1">
    <property type="nucleotide sequence ID" value="NZ_BOOU01000007.1"/>
</dbReference>
<keyword evidence="3" id="KW-1185">Reference proteome</keyword>